<keyword evidence="9" id="KW-0234">DNA repair</keyword>
<dbReference type="InterPro" id="IPR014017">
    <property type="entry name" value="DNA_helicase_UvrD-like_C"/>
</dbReference>
<dbReference type="GO" id="GO:0004527">
    <property type="term" value="F:exonuclease activity"/>
    <property type="evidence" value="ECO:0007669"/>
    <property type="project" value="UniProtKB-KW"/>
</dbReference>
<dbReference type="Pfam" id="PF13361">
    <property type="entry name" value="UvrD_C"/>
    <property type="match status" value="1"/>
</dbReference>
<dbReference type="GO" id="GO:0043138">
    <property type="term" value="F:3'-5' DNA helicase activity"/>
    <property type="evidence" value="ECO:0007669"/>
    <property type="project" value="UniProtKB-EC"/>
</dbReference>
<dbReference type="PROSITE" id="PS51198">
    <property type="entry name" value="UVRD_HELICASE_ATP_BIND"/>
    <property type="match status" value="1"/>
</dbReference>
<evidence type="ECO:0000256" key="16">
    <source>
        <dbReference type="SAM" id="MobiDB-lite"/>
    </source>
</evidence>
<reference evidence="19 20" key="1">
    <citation type="journal article" date="2011" name="Stand. Genomic Sci.">
        <title>Complete genome sequence of Parvibaculum lavamentivorans type strain (DS-1(T)).</title>
        <authorList>
            <person name="Schleheck D."/>
            <person name="Weiss M."/>
            <person name="Pitluck S."/>
            <person name="Bruce D."/>
            <person name="Land M.L."/>
            <person name="Han S."/>
            <person name="Saunders E."/>
            <person name="Tapia R."/>
            <person name="Detter C."/>
            <person name="Brettin T."/>
            <person name="Han J."/>
            <person name="Woyke T."/>
            <person name="Goodwin L."/>
            <person name="Pennacchio L."/>
            <person name="Nolan M."/>
            <person name="Cook A.M."/>
            <person name="Kjelleberg S."/>
            <person name="Thomas T."/>
        </authorList>
    </citation>
    <scope>NUCLEOTIDE SEQUENCE [LARGE SCALE GENOMIC DNA]</scope>
    <source>
        <strain evidence="20">DS-1 / DSM 13023 / NCIMB 13966</strain>
    </source>
</reference>
<keyword evidence="3" id="KW-0227">DNA damage</keyword>
<dbReference type="GO" id="GO:0005829">
    <property type="term" value="C:cytosol"/>
    <property type="evidence" value="ECO:0007669"/>
    <property type="project" value="TreeGrafter"/>
</dbReference>
<accession>A7HPC8</accession>
<evidence type="ECO:0000256" key="3">
    <source>
        <dbReference type="ARBA" id="ARBA00022763"/>
    </source>
</evidence>
<evidence type="ECO:0000313" key="20">
    <source>
        <dbReference type="Proteomes" id="UP000006377"/>
    </source>
</evidence>
<dbReference type="GO" id="GO:0000725">
    <property type="term" value="P:recombinational repair"/>
    <property type="evidence" value="ECO:0007669"/>
    <property type="project" value="TreeGrafter"/>
</dbReference>
<comment type="catalytic activity">
    <reaction evidence="14">
        <text>ATP + H2O = ADP + phosphate + H(+)</text>
        <dbReference type="Rhea" id="RHEA:13065"/>
        <dbReference type="ChEBI" id="CHEBI:15377"/>
        <dbReference type="ChEBI" id="CHEBI:15378"/>
        <dbReference type="ChEBI" id="CHEBI:30616"/>
        <dbReference type="ChEBI" id="CHEBI:43474"/>
        <dbReference type="ChEBI" id="CHEBI:456216"/>
        <dbReference type="EC" id="5.6.2.4"/>
    </reaction>
</comment>
<feature type="region of interest" description="Disordered" evidence="16">
    <location>
        <begin position="1"/>
        <end position="31"/>
    </location>
</feature>
<dbReference type="Pfam" id="PF12705">
    <property type="entry name" value="PDDEXK_1"/>
    <property type="match status" value="1"/>
</dbReference>
<proteinExistence type="predicted"/>
<dbReference type="Proteomes" id="UP000006377">
    <property type="component" value="Chromosome"/>
</dbReference>
<feature type="domain" description="UvrD-like helicase ATP-binding" evidence="17">
    <location>
        <begin position="8"/>
        <end position="489"/>
    </location>
</feature>
<evidence type="ECO:0000256" key="7">
    <source>
        <dbReference type="ARBA" id="ARBA00022840"/>
    </source>
</evidence>
<dbReference type="PANTHER" id="PTHR11070">
    <property type="entry name" value="UVRD / RECB / PCRA DNA HELICASE FAMILY MEMBER"/>
    <property type="match status" value="1"/>
</dbReference>
<dbReference type="AlphaFoldDB" id="A7HPC8"/>
<dbReference type="NCBIfam" id="TIGR02784">
    <property type="entry name" value="addA_alphas"/>
    <property type="match status" value="1"/>
</dbReference>
<evidence type="ECO:0000259" key="18">
    <source>
        <dbReference type="PROSITE" id="PS51217"/>
    </source>
</evidence>
<protein>
    <recommendedName>
        <fullName evidence="12">DNA 3'-5' helicase</fullName>
        <ecNumber evidence="12">5.6.2.4</ecNumber>
    </recommendedName>
    <alternativeName>
        <fullName evidence="13">DNA 3'-5' helicase II</fullName>
    </alternativeName>
</protein>
<evidence type="ECO:0000256" key="13">
    <source>
        <dbReference type="ARBA" id="ARBA00034923"/>
    </source>
</evidence>
<evidence type="ECO:0000256" key="6">
    <source>
        <dbReference type="ARBA" id="ARBA00022839"/>
    </source>
</evidence>
<feature type="region of interest" description="Disordered" evidence="16">
    <location>
        <begin position="918"/>
        <end position="976"/>
    </location>
</feature>
<evidence type="ECO:0000256" key="15">
    <source>
        <dbReference type="PROSITE-ProRule" id="PRU00560"/>
    </source>
</evidence>
<evidence type="ECO:0000256" key="12">
    <source>
        <dbReference type="ARBA" id="ARBA00034808"/>
    </source>
</evidence>
<keyword evidence="20" id="KW-1185">Reference proteome</keyword>
<keyword evidence="6" id="KW-0269">Exonuclease</keyword>
<dbReference type="InterPro" id="IPR027417">
    <property type="entry name" value="P-loop_NTPase"/>
</dbReference>
<evidence type="ECO:0000256" key="11">
    <source>
        <dbReference type="ARBA" id="ARBA00034617"/>
    </source>
</evidence>
<dbReference type="STRING" id="402881.Plav_0138"/>
<evidence type="ECO:0000256" key="10">
    <source>
        <dbReference type="ARBA" id="ARBA00023235"/>
    </source>
</evidence>
<dbReference type="eggNOG" id="COG1074">
    <property type="taxonomic scope" value="Bacteria"/>
</dbReference>
<dbReference type="GO" id="GO:0033202">
    <property type="term" value="C:DNA helicase complex"/>
    <property type="evidence" value="ECO:0007669"/>
    <property type="project" value="TreeGrafter"/>
</dbReference>
<feature type="compositionally biased region" description="Polar residues" evidence="16">
    <location>
        <begin position="21"/>
        <end position="31"/>
    </location>
</feature>
<dbReference type="Gene3D" id="3.90.320.10">
    <property type="match status" value="1"/>
</dbReference>
<dbReference type="EC" id="5.6.2.4" evidence="12"/>
<dbReference type="Gene3D" id="3.40.50.300">
    <property type="entry name" value="P-loop containing nucleotide triphosphate hydrolases"/>
    <property type="match status" value="4"/>
</dbReference>
<evidence type="ECO:0000256" key="14">
    <source>
        <dbReference type="ARBA" id="ARBA00048988"/>
    </source>
</evidence>
<name>A7HPC8_PARL1</name>
<evidence type="ECO:0000256" key="9">
    <source>
        <dbReference type="ARBA" id="ARBA00023204"/>
    </source>
</evidence>
<feature type="binding site" evidence="15">
    <location>
        <begin position="29"/>
        <end position="36"/>
    </location>
    <ligand>
        <name>ATP</name>
        <dbReference type="ChEBI" id="CHEBI:30616"/>
    </ligand>
</feature>
<dbReference type="SUPFAM" id="SSF52980">
    <property type="entry name" value="Restriction endonuclease-like"/>
    <property type="match status" value="1"/>
</dbReference>
<gene>
    <name evidence="19" type="ordered locus">Plav_0138</name>
</gene>
<dbReference type="InterPro" id="IPR014151">
    <property type="entry name" value="DNA_helicase_AddA"/>
</dbReference>
<dbReference type="GO" id="GO:0003677">
    <property type="term" value="F:DNA binding"/>
    <property type="evidence" value="ECO:0007669"/>
    <property type="project" value="UniProtKB-KW"/>
</dbReference>
<keyword evidence="1" id="KW-0540">Nuclease</keyword>
<keyword evidence="5 15" id="KW-0347">Helicase</keyword>
<dbReference type="InterPro" id="IPR011604">
    <property type="entry name" value="PDDEXK-like_dom_sf"/>
</dbReference>
<organism evidence="19 20">
    <name type="scientific">Parvibaculum lavamentivorans (strain DS-1 / DSM 13023 / NCIMB 13966)</name>
    <dbReference type="NCBI Taxonomy" id="402881"/>
    <lineage>
        <taxon>Bacteria</taxon>
        <taxon>Pseudomonadati</taxon>
        <taxon>Pseudomonadota</taxon>
        <taxon>Alphaproteobacteria</taxon>
        <taxon>Hyphomicrobiales</taxon>
        <taxon>Parvibaculaceae</taxon>
        <taxon>Parvibaculum</taxon>
    </lineage>
</organism>
<keyword evidence="10" id="KW-0413">Isomerase</keyword>
<keyword evidence="7 15" id="KW-0067">ATP-binding</keyword>
<dbReference type="EMBL" id="CP000774">
    <property type="protein sequence ID" value="ABS61761.1"/>
    <property type="molecule type" value="Genomic_DNA"/>
</dbReference>
<feature type="domain" description="UvrD-like helicase C-terminal" evidence="18">
    <location>
        <begin position="506"/>
        <end position="792"/>
    </location>
</feature>
<dbReference type="InterPro" id="IPR038726">
    <property type="entry name" value="PDDEXK_AddAB-type"/>
</dbReference>
<dbReference type="InterPro" id="IPR011335">
    <property type="entry name" value="Restrct_endonuc-II-like"/>
</dbReference>
<evidence type="ECO:0000256" key="4">
    <source>
        <dbReference type="ARBA" id="ARBA00022801"/>
    </source>
</evidence>
<dbReference type="PROSITE" id="PS51217">
    <property type="entry name" value="UVRD_HELICASE_CTER"/>
    <property type="match status" value="1"/>
</dbReference>
<comment type="catalytic activity">
    <reaction evidence="11">
        <text>Couples ATP hydrolysis with the unwinding of duplex DNA by translocating in the 3'-5' direction.</text>
        <dbReference type="EC" id="5.6.2.4"/>
    </reaction>
</comment>
<dbReference type="InterPro" id="IPR014016">
    <property type="entry name" value="UvrD-like_ATP-bd"/>
</dbReference>
<dbReference type="InterPro" id="IPR000212">
    <property type="entry name" value="DNA_helicase_UvrD/REP"/>
</dbReference>
<dbReference type="PANTHER" id="PTHR11070:SF2">
    <property type="entry name" value="ATP-DEPENDENT DNA HELICASE SRS2"/>
    <property type="match status" value="1"/>
</dbReference>
<feature type="compositionally biased region" description="Basic and acidic residues" evidence="16">
    <location>
        <begin position="7"/>
        <end position="20"/>
    </location>
</feature>
<dbReference type="RefSeq" id="WP_011995052.1">
    <property type="nucleotide sequence ID" value="NC_009719.1"/>
</dbReference>
<evidence type="ECO:0000256" key="5">
    <source>
        <dbReference type="ARBA" id="ARBA00022806"/>
    </source>
</evidence>
<evidence type="ECO:0000256" key="1">
    <source>
        <dbReference type="ARBA" id="ARBA00022722"/>
    </source>
</evidence>
<evidence type="ECO:0000256" key="2">
    <source>
        <dbReference type="ARBA" id="ARBA00022741"/>
    </source>
</evidence>
<keyword evidence="8" id="KW-0238">DNA-binding</keyword>
<evidence type="ECO:0000259" key="17">
    <source>
        <dbReference type="PROSITE" id="PS51198"/>
    </source>
</evidence>
<dbReference type="KEGG" id="pla:Plav_0138"/>
<keyword evidence="4 15" id="KW-0378">Hydrolase</keyword>
<dbReference type="OrthoDB" id="9810135at2"/>
<dbReference type="SUPFAM" id="SSF52540">
    <property type="entry name" value="P-loop containing nucleoside triphosphate hydrolases"/>
    <property type="match status" value="1"/>
</dbReference>
<keyword evidence="2 15" id="KW-0547">Nucleotide-binding</keyword>
<dbReference type="HOGENOM" id="CLU_001114_0_0_5"/>
<evidence type="ECO:0000313" key="19">
    <source>
        <dbReference type="EMBL" id="ABS61761.1"/>
    </source>
</evidence>
<dbReference type="Pfam" id="PF00580">
    <property type="entry name" value="UvrD-helicase"/>
    <property type="match status" value="1"/>
</dbReference>
<evidence type="ECO:0000256" key="8">
    <source>
        <dbReference type="ARBA" id="ARBA00023125"/>
    </source>
</evidence>
<dbReference type="GO" id="GO:0005524">
    <property type="term" value="F:ATP binding"/>
    <property type="evidence" value="ECO:0007669"/>
    <property type="project" value="UniProtKB-UniRule"/>
</dbReference>
<sequence>MSSLTKKPSETDDAQRRASHPETSVWVSANAGSGKTHALTTRVARLLLAGTDPQRILCLTFTKAAAAEMSARLYKRLGEWAMMSDEALAEEILEVEGTAPDTAKLRGAGQLFARAIETPGGLKIQTIHAFCERLLGRFPLEADVPPQFEILDERAAQELMDEVRDAVLRRAGGEADTALGQALSHVVSRVDELAFGKLLKEVTDQRGNFAKMMDRFGGLAGIHAAIRIALSVGADETTPGIRVEIAALPEAAMHNAAEVLASGTKTDVKCAEALRAFLGARASRAENLDTYLGIFLTKEMKPRARLVTAALAKKHPDVEQELLAEQERIIRLHARLRAIGVAEATEAIVTLAVEILETFDKAKHARALLDYDDLISKTRDLLTMRAMAPWVLYKLDGGIDHILIDEAQDTSPEQWDIIARLADEFLSGSGARGVVRTIFAVGDEKQSIFSFQGADPARFDDMKIYFERRVKASEQRWDYVPLTRSFRSVPEVLAAVDKVFESLKARSGLTASGNLDIHIAHRELDAGLVEIWELEEPDEGQEASPWDAPLDYMTEAAPMAKLAARIAATIRNWLDSKEVLISKGRPIRAGDILILVRRRNAFVGEMVRHLKELGVPVAGADRMVLTEQLAVMDLLALARFVLLPEDDLTLATVLKSPFAGFTEEEVFDLAWNRKGTLWQSLKEKATRNPRYAEAAAFLLRLLERADYEPPYEFFAHVLGGEGGRTRLLARLGPEAADPIDEFLSLALEFERKHPPALEAFVHWLERGSSEIKRDMDQGRDEVRVMTVHGAKGLEAEIVFMPDTCAAPGGSHDPALLSLPALEQDGPKLLLWPVRKKDEDEVSAGARALHREIQAAEYRRLLYVALTRARDRLYISGYRNATPPSSECWYEMVCETLKPAAREIVLPDGRMVWRIEGEQRRQVDSKAPSAAEEPSAPPEWAHRDAPLEPTPSRPLAPSRLPPEDLEEPSVLSPLAGDNTNRFRRGSLIHRLLESLPDMEPAERRAAARRFLAQPAHGIDEAAQNEIEAAVFRVLDDATIAHVFGKGSRAEVPVAGTIELGGRPLLIAGQIDRLCVTEDSVTIIDYKTNRPPPQTLEAVVPAYIGQMAAYRALLAAIYPERMIRCVLLWTDGPALMELPAEMLEKALRAAKPVAIRQP</sequence>